<organism evidence="6 7">
    <name type="scientific">Pararobbsia silviterrae</name>
    <dbReference type="NCBI Taxonomy" id="1792498"/>
    <lineage>
        <taxon>Bacteria</taxon>
        <taxon>Pseudomonadati</taxon>
        <taxon>Pseudomonadota</taxon>
        <taxon>Betaproteobacteria</taxon>
        <taxon>Burkholderiales</taxon>
        <taxon>Burkholderiaceae</taxon>
        <taxon>Pararobbsia</taxon>
    </lineage>
</organism>
<evidence type="ECO:0000256" key="4">
    <source>
        <dbReference type="SAM" id="MobiDB-lite"/>
    </source>
</evidence>
<dbReference type="EMBL" id="RBZU01000002">
    <property type="protein sequence ID" value="RKP57708.1"/>
    <property type="molecule type" value="Genomic_DNA"/>
</dbReference>
<keyword evidence="2" id="KW-0238">DNA-binding</keyword>
<dbReference type="RefSeq" id="WP_121084951.1">
    <property type="nucleotide sequence ID" value="NZ_RBZU01000002.1"/>
</dbReference>
<gene>
    <name evidence="6" type="ORF">D7S86_07160</name>
</gene>
<dbReference type="InterPro" id="IPR036390">
    <property type="entry name" value="WH_DNA-bd_sf"/>
</dbReference>
<feature type="region of interest" description="Disordered" evidence="4">
    <location>
        <begin position="206"/>
        <end position="229"/>
    </location>
</feature>
<dbReference type="AlphaFoldDB" id="A0A494Y4U7"/>
<dbReference type="SUPFAM" id="SSF48008">
    <property type="entry name" value="GntR ligand-binding domain-like"/>
    <property type="match status" value="1"/>
</dbReference>
<dbReference type="Proteomes" id="UP000270342">
    <property type="component" value="Unassembled WGS sequence"/>
</dbReference>
<evidence type="ECO:0000256" key="3">
    <source>
        <dbReference type="ARBA" id="ARBA00023163"/>
    </source>
</evidence>
<dbReference type="GO" id="GO:0003677">
    <property type="term" value="F:DNA binding"/>
    <property type="evidence" value="ECO:0007669"/>
    <property type="project" value="UniProtKB-KW"/>
</dbReference>
<name>A0A494Y4U7_9BURK</name>
<dbReference type="Pfam" id="PF00392">
    <property type="entry name" value="GntR"/>
    <property type="match status" value="1"/>
</dbReference>
<dbReference type="SMART" id="SM00895">
    <property type="entry name" value="FCD"/>
    <property type="match status" value="1"/>
</dbReference>
<proteinExistence type="predicted"/>
<keyword evidence="3" id="KW-0804">Transcription</keyword>
<accession>A0A494Y4U7</accession>
<dbReference type="InterPro" id="IPR011711">
    <property type="entry name" value="GntR_C"/>
</dbReference>
<sequence length="229" mass="25624">MKVFDRASLSEQVELALKEEIIGGRMLPGQRINVTDFQAAWKVSSTPFRDAVRALEIQGFVTVEARKGVYVAPINAQSISEIFDLRIALECMAVERATPAVPEAEAKRVYQAYLDAEDACKRGDTSLLQTTDRLVHELAHVHCGNPRLQKALSSHMELIRWAQRMIVRKVSAAYEIALPEHIAIMKAVCERDAEGAARAMRKHLEKSRERLSTHISSADVERSYSTPPT</sequence>
<dbReference type="InterPro" id="IPR036388">
    <property type="entry name" value="WH-like_DNA-bd_sf"/>
</dbReference>
<dbReference type="Gene3D" id="1.10.10.10">
    <property type="entry name" value="Winged helix-like DNA-binding domain superfamily/Winged helix DNA-binding domain"/>
    <property type="match status" value="1"/>
</dbReference>
<dbReference type="PANTHER" id="PTHR43537:SF49">
    <property type="entry name" value="TRANSCRIPTIONAL REGULATORY PROTEIN"/>
    <property type="match status" value="1"/>
</dbReference>
<dbReference type="SUPFAM" id="SSF46785">
    <property type="entry name" value="Winged helix' DNA-binding domain"/>
    <property type="match status" value="1"/>
</dbReference>
<dbReference type="GO" id="GO:0003700">
    <property type="term" value="F:DNA-binding transcription factor activity"/>
    <property type="evidence" value="ECO:0007669"/>
    <property type="project" value="InterPro"/>
</dbReference>
<keyword evidence="1" id="KW-0805">Transcription regulation</keyword>
<evidence type="ECO:0000313" key="6">
    <source>
        <dbReference type="EMBL" id="RKP57708.1"/>
    </source>
</evidence>
<dbReference type="SMART" id="SM00345">
    <property type="entry name" value="HTH_GNTR"/>
    <property type="match status" value="1"/>
</dbReference>
<dbReference type="PANTHER" id="PTHR43537">
    <property type="entry name" value="TRANSCRIPTIONAL REGULATOR, GNTR FAMILY"/>
    <property type="match status" value="1"/>
</dbReference>
<evidence type="ECO:0000256" key="1">
    <source>
        <dbReference type="ARBA" id="ARBA00023015"/>
    </source>
</evidence>
<evidence type="ECO:0000256" key="2">
    <source>
        <dbReference type="ARBA" id="ARBA00023125"/>
    </source>
</evidence>
<reference evidence="6 7" key="1">
    <citation type="submission" date="2018-10" db="EMBL/GenBank/DDBJ databases">
        <title>Robbsia sp. DHC34, isolated from soil.</title>
        <authorList>
            <person name="Gao Z.-H."/>
            <person name="Qiu L.-H."/>
        </authorList>
    </citation>
    <scope>NUCLEOTIDE SEQUENCE [LARGE SCALE GENOMIC DNA]</scope>
    <source>
        <strain evidence="6 7">DHC34</strain>
    </source>
</reference>
<evidence type="ECO:0000313" key="7">
    <source>
        <dbReference type="Proteomes" id="UP000270342"/>
    </source>
</evidence>
<protein>
    <submittedName>
        <fullName evidence="6">GntR family transcriptional regulator</fullName>
    </submittedName>
</protein>
<evidence type="ECO:0000259" key="5">
    <source>
        <dbReference type="PROSITE" id="PS50949"/>
    </source>
</evidence>
<feature type="domain" description="HTH gntR-type" evidence="5">
    <location>
        <begin position="7"/>
        <end position="74"/>
    </location>
</feature>
<dbReference type="OrthoDB" id="9799812at2"/>
<keyword evidence="7" id="KW-1185">Reference proteome</keyword>
<dbReference type="PROSITE" id="PS50949">
    <property type="entry name" value="HTH_GNTR"/>
    <property type="match status" value="1"/>
</dbReference>
<dbReference type="Pfam" id="PF07729">
    <property type="entry name" value="FCD"/>
    <property type="match status" value="1"/>
</dbReference>
<dbReference type="InterPro" id="IPR000524">
    <property type="entry name" value="Tscrpt_reg_HTH_GntR"/>
</dbReference>
<comment type="caution">
    <text evidence="6">The sequence shown here is derived from an EMBL/GenBank/DDBJ whole genome shotgun (WGS) entry which is preliminary data.</text>
</comment>
<dbReference type="InterPro" id="IPR008920">
    <property type="entry name" value="TF_FadR/GntR_C"/>
</dbReference>
<dbReference type="Gene3D" id="1.20.120.530">
    <property type="entry name" value="GntR ligand-binding domain-like"/>
    <property type="match status" value="1"/>
</dbReference>